<dbReference type="EMBL" id="CP074572">
    <property type="protein sequence ID" value="QVK22303.1"/>
    <property type="molecule type" value="Genomic_DNA"/>
</dbReference>
<gene>
    <name evidence="7" type="ORF">KHX94_12870</name>
</gene>
<dbReference type="Proteomes" id="UP000676428">
    <property type="component" value="Chromosome"/>
</dbReference>
<comment type="similarity">
    <text evidence="2">Belongs to the PpiC/parvulin rotamase family.</text>
</comment>
<dbReference type="InterPro" id="IPR050245">
    <property type="entry name" value="PrsA_foldase"/>
</dbReference>
<keyword evidence="4 5" id="KW-0697">Rotamase</keyword>
<protein>
    <recommendedName>
        <fullName evidence="3">peptidylprolyl isomerase</fullName>
        <ecNumber evidence="3">5.2.1.8</ecNumber>
    </recommendedName>
</protein>
<proteinExistence type="inferred from homology"/>
<dbReference type="GO" id="GO:0003755">
    <property type="term" value="F:peptidyl-prolyl cis-trans isomerase activity"/>
    <property type="evidence" value="ECO:0007669"/>
    <property type="project" value="UniProtKB-EC"/>
</dbReference>
<dbReference type="InterPro" id="IPR027304">
    <property type="entry name" value="Trigger_fact/SurA_dom_sf"/>
</dbReference>
<dbReference type="PANTHER" id="PTHR47245">
    <property type="entry name" value="PEPTIDYLPROLYL ISOMERASE"/>
    <property type="match status" value="1"/>
</dbReference>
<evidence type="ECO:0000256" key="4">
    <source>
        <dbReference type="ARBA" id="ARBA00023110"/>
    </source>
</evidence>
<evidence type="ECO:0000256" key="2">
    <source>
        <dbReference type="ARBA" id="ARBA00007656"/>
    </source>
</evidence>
<evidence type="ECO:0000259" key="6">
    <source>
        <dbReference type="PROSITE" id="PS50198"/>
    </source>
</evidence>
<evidence type="ECO:0000313" key="8">
    <source>
        <dbReference type="Proteomes" id="UP000676428"/>
    </source>
</evidence>
<name>A0ABX8DCK0_9GAMM</name>
<evidence type="ECO:0000256" key="5">
    <source>
        <dbReference type="PROSITE-ProRule" id="PRU00278"/>
    </source>
</evidence>
<evidence type="ECO:0000313" key="7">
    <source>
        <dbReference type="EMBL" id="QVK22303.1"/>
    </source>
</evidence>
<dbReference type="PANTHER" id="PTHR47245:SF2">
    <property type="entry name" value="PEPTIDYL-PROLYL CIS-TRANS ISOMERASE HP_0175-RELATED"/>
    <property type="match status" value="1"/>
</dbReference>
<dbReference type="InterPro" id="IPR000297">
    <property type="entry name" value="PPIase_PpiC"/>
</dbReference>
<evidence type="ECO:0000256" key="1">
    <source>
        <dbReference type="ARBA" id="ARBA00000971"/>
    </source>
</evidence>
<dbReference type="InterPro" id="IPR046357">
    <property type="entry name" value="PPIase_dom_sf"/>
</dbReference>
<keyword evidence="8" id="KW-1185">Reference proteome</keyword>
<dbReference type="PROSITE" id="PS50198">
    <property type="entry name" value="PPIC_PPIASE_2"/>
    <property type="match status" value="1"/>
</dbReference>
<dbReference type="Gene3D" id="3.10.50.40">
    <property type="match status" value="1"/>
</dbReference>
<evidence type="ECO:0000256" key="3">
    <source>
        <dbReference type="ARBA" id="ARBA00013194"/>
    </source>
</evidence>
<keyword evidence="5 7" id="KW-0413">Isomerase</keyword>
<accession>A0ABX8DCK0</accession>
<feature type="domain" description="PpiC" evidence="6">
    <location>
        <begin position="105"/>
        <end position="205"/>
    </location>
</feature>
<dbReference type="SUPFAM" id="SSF54534">
    <property type="entry name" value="FKBP-like"/>
    <property type="match status" value="1"/>
</dbReference>
<organism evidence="7 8">
    <name type="scientific">Shewanella dokdonensis</name>
    <dbReference type="NCBI Taxonomy" id="712036"/>
    <lineage>
        <taxon>Bacteria</taxon>
        <taxon>Pseudomonadati</taxon>
        <taxon>Pseudomonadota</taxon>
        <taxon>Gammaproteobacteria</taxon>
        <taxon>Alteromonadales</taxon>
        <taxon>Shewanellaceae</taxon>
        <taxon>Shewanella</taxon>
    </lineage>
</organism>
<dbReference type="Pfam" id="PF00639">
    <property type="entry name" value="Rotamase"/>
    <property type="match status" value="1"/>
</dbReference>
<dbReference type="EC" id="5.2.1.8" evidence="3"/>
<comment type="catalytic activity">
    <reaction evidence="1">
        <text>[protein]-peptidylproline (omega=180) = [protein]-peptidylproline (omega=0)</text>
        <dbReference type="Rhea" id="RHEA:16237"/>
        <dbReference type="Rhea" id="RHEA-COMP:10747"/>
        <dbReference type="Rhea" id="RHEA-COMP:10748"/>
        <dbReference type="ChEBI" id="CHEBI:83833"/>
        <dbReference type="ChEBI" id="CHEBI:83834"/>
        <dbReference type="EC" id="5.2.1.8"/>
    </reaction>
</comment>
<dbReference type="RefSeq" id="WP_213680959.1">
    <property type="nucleotide sequence ID" value="NZ_CP074572.1"/>
</dbReference>
<reference evidence="7 8" key="1">
    <citation type="journal article" date="2012" name="Int. J. Syst. Evol. Microbiol.">
        <title>Shewanella dokdonensis sp. nov., isolated from seawater.</title>
        <authorList>
            <person name="Sung H.R."/>
            <person name="Yoon J.H."/>
            <person name="Ghim S.Y."/>
        </authorList>
    </citation>
    <scope>NUCLEOTIDE SEQUENCE [LARGE SCALE GENOMIC DNA]</scope>
    <source>
        <strain evidence="7 8">DSM 23626</strain>
    </source>
</reference>
<sequence>MQLQVKQLGRLQQAIIGAPEAAEVVLAPQQLETAVAECAARFESVAAFTASLAKQGLSEPGLRSALYDELLCEAILDKVTADLPPLPRQQAYEYYLTHPQQFSRSRLWYLKQILITVNNDYAENSQEVAYRRICQVRELTDSQDFAELALRYSECPSAMEQGLLGWCEEDKLFPQIAAVLPLLQIGEVSAPIETELGFHLVQYNEMKPAKIASFHEAWPLLVQRHNERAKKYLQKQWLSRLLMPEAVLT</sequence>
<dbReference type="SUPFAM" id="SSF109998">
    <property type="entry name" value="Triger factor/SurA peptide-binding domain-like"/>
    <property type="match status" value="1"/>
</dbReference>